<sequence length="459" mass="48597">MSTAAWSASGQPQVTTSLPGPRSAELLARQERYESAARVYPRHFPFAVAEAQGSYIRDLDGNVFIDFLAGAGVLSFGHNHPELVEAATRQMSVFTHGLDMPSPAKDAFTEAQLSMLPEPMRDHMKIHFCGPTGANAVDAAIKLAKTATGRGDIIAFRGGFHGTTHAGMAVTGSLSTKTPIANGVPGVHFFPYPTGGVPDGIDPTTWDATCAALLEEALTDPNGGIPLPAAVIMELVQGEGGVNPATLLFAQRVRKLTRDLGIPLIIDEVQTGGGRTGTWFAFEQYDIEPDIIVASKALSGMGLPIAVIIYNQDLDVWAPGAHTGTFRGNQLAFAAGAKAIELVRRDDLLDNVRARGEQVARALEPLSAHPAVREVRGLGLMWGVELVAPGDGRTAGRLAEEVQERALRAGLILELGGRDDCVVRMLPPLNVTAEVMDIALAILARVIKDASIGKETLAA</sequence>
<comment type="similarity">
    <text evidence="4 14">Belongs to the class-III pyridoxal-phosphate-dependent aminotransferase family.</text>
</comment>
<evidence type="ECO:0000256" key="13">
    <source>
        <dbReference type="ARBA" id="ARBA00049111"/>
    </source>
</evidence>
<evidence type="ECO:0000256" key="9">
    <source>
        <dbReference type="ARBA" id="ARBA00022898"/>
    </source>
</evidence>
<dbReference type="InterPro" id="IPR015422">
    <property type="entry name" value="PyrdxlP-dep_Trfase_small"/>
</dbReference>
<dbReference type="RefSeq" id="WP_344723687.1">
    <property type="nucleotide sequence ID" value="NZ_BAAAUS010000023.1"/>
</dbReference>
<dbReference type="PROSITE" id="PS00600">
    <property type="entry name" value="AA_TRANSFER_CLASS_3"/>
    <property type="match status" value="1"/>
</dbReference>
<proteinExistence type="inferred from homology"/>
<evidence type="ECO:0000256" key="3">
    <source>
        <dbReference type="ARBA" id="ARBA00004946"/>
    </source>
</evidence>
<dbReference type="PANTHER" id="PTHR43552">
    <property type="entry name" value="DIAMINOBUTYRATE--2-OXOGLUTARATE AMINOTRANSFERASE"/>
    <property type="match status" value="1"/>
</dbReference>
<dbReference type="Gene3D" id="3.40.640.10">
    <property type="entry name" value="Type I PLP-dependent aspartate aminotransferase-like (Major domain)"/>
    <property type="match status" value="1"/>
</dbReference>
<evidence type="ECO:0000256" key="1">
    <source>
        <dbReference type="ARBA" id="ARBA00001933"/>
    </source>
</evidence>
<keyword evidence="9 14" id="KW-0663">Pyridoxal phosphate</keyword>
<dbReference type="PANTHER" id="PTHR43552:SF1">
    <property type="entry name" value="DIAMINOBUTYRATE--2-OXOGLUTARATE AMINOTRANSFERASE"/>
    <property type="match status" value="1"/>
</dbReference>
<evidence type="ECO:0000313" key="17">
    <source>
        <dbReference type="Proteomes" id="UP001597114"/>
    </source>
</evidence>
<protein>
    <recommendedName>
        <fullName evidence="6">Diaminobutyrate--2-oxoglutarate transaminase</fullName>
        <ecNumber evidence="5">2.6.1.76</ecNumber>
    </recommendedName>
    <alternativeName>
        <fullName evidence="11">DABA aminotransferase</fullName>
    </alternativeName>
    <alternativeName>
        <fullName evidence="12">Diaminobutyrate--2-oxoglutarate aminotransferase</fullName>
    </alternativeName>
    <alternativeName>
        <fullName evidence="10">L-2,4-diaminobutyric acid transaminase</fullName>
    </alternativeName>
</protein>
<evidence type="ECO:0000256" key="7">
    <source>
        <dbReference type="ARBA" id="ARBA00022576"/>
    </source>
</evidence>
<dbReference type="Proteomes" id="UP001597114">
    <property type="component" value="Unassembled WGS sequence"/>
</dbReference>
<evidence type="ECO:0000256" key="10">
    <source>
        <dbReference type="ARBA" id="ARBA00029744"/>
    </source>
</evidence>
<name>A0ABW4F480_9PSEU</name>
<keyword evidence="8" id="KW-0808">Transferase</keyword>
<comment type="pathway">
    <text evidence="3">Amine and polyamine biosynthesis; ectoine biosynthesis; L-ectoine from L-aspartate 4-semialdehyde: step 1/3.</text>
</comment>
<dbReference type="SUPFAM" id="SSF53383">
    <property type="entry name" value="PLP-dependent transferases"/>
    <property type="match status" value="1"/>
</dbReference>
<dbReference type="CDD" id="cd00610">
    <property type="entry name" value="OAT_like"/>
    <property type="match status" value="1"/>
</dbReference>
<dbReference type="PIRSF" id="PIRSF000521">
    <property type="entry name" value="Transaminase_4ab_Lys_Orn"/>
    <property type="match status" value="1"/>
</dbReference>
<evidence type="ECO:0000256" key="11">
    <source>
        <dbReference type="ARBA" id="ARBA00030665"/>
    </source>
</evidence>
<accession>A0ABW4F480</accession>
<evidence type="ECO:0000256" key="8">
    <source>
        <dbReference type="ARBA" id="ARBA00022679"/>
    </source>
</evidence>
<dbReference type="EC" id="2.6.1.76" evidence="5"/>
<dbReference type="EMBL" id="JBHUCO010000045">
    <property type="protein sequence ID" value="MFD1522321.1"/>
    <property type="molecule type" value="Genomic_DNA"/>
</dbReference>
<evidence type="ECO:0000256" key="15">
    <source>
        <dbReference type="SAM" id="MobiDB-lite"/>
    </source>
</evidence>
<keyword evidence="7 16" id="KW-0032">Aminotransferase</keyword>
<evidence type="ECO:0000256" key="12">
    <source>
        <dbReference type="ARBA" id="ARBA00031476"/>
    </source>
</evidence>
<dbReference type="Gene3D" id="3.90.1150.10">
    <property type="entry name" value="Aspartate Aminotransferase, domain 1"/>
    <property type="match status" value="1"/>
</dbReference>
<organism evidence="16 17">
    <name type="scientific">Pseudonocardia yunnanensis</name>
    <dbReference type="NCBI Taxonomy" id="58107"/>
    <lineage>
        <taxon>Bacteria</taxon>
        <taxon>Bacillati</taxon>
        <taxon>Actinomycetota</taxon>
        <taxon>Actinomycetes</taxon>
        <taxon>Pseudonocardiales</taxon>
        <taxon>Pseudonocardiaceae</taxon>
        <taxon>Pseudonocardia</taxon>
    </lineage>
</organism>
<feature type="region of interest" description="Disordered" evidence="15">
    <location>
        <begin position="1"/>
        <end position="22"/>
    </location>
</feature>
<evidence type="ECO:0000256" key="6">
    <source>
        <dbReference type="ARBA" id="ARBA00014798"/>
    </source>
</evidence>
<evidence type="ECO:0000256" key="5">
    <source>
        <dbReference type="ARBA" id="ARBA00013155"/>
    </source>
</evidence>
<evidence type="ECO:0000256" key="2">
    <source>
        <dbReference type="ARBA" id="ARBA00002189"/>
    </source>
</evidence>
<reference evidence="17" key="1">
    <citation type="journal article" date="2019" name="Int. J. Syst. Evol. Microbiol.">
        <title>The Global Catalogue of Microorganisms (GCM) 10K type strain sequencing project: providing services to taxonomists for standard genome sequencing and annotation.</title>
        <authorList>
            <consortium name="The Broad Institute Genomics Platform"/>
            <consortium name="The Broad Institute Genome Sequencing Center for Infectious Disease"/>
            <person name="Wu L."/>
            <person name="Ma J."/>
        </authorList>
    </citation>
    <scope>NUCLEOTIDE SEQUENCE [LARGE SCALE GENOMIC DNA]</scope>
    <source>
        <strain evidence="17">CCM 7043</strain>
    </source>
</reference>
<evidence type="ECO:0000256" key="4">
    <source>
        <dbReference type="ARBA" id="ARBA00008954"/>
    </source>
</evidence>
<comment type="catalytic activity">
    <reaction evidence="13">
        <text>L-2,4-diaminobutanoate + 2-oxoglutarate = L-aspartate 4-semialdehyde + L-glutamate</text>
        <dbReference type="Rhea" id="RHEA:11160"/>
        <dbReference type="ChEBI" id="CHEBI:16810"/>
        <dbReference type="ChEBI" id="CHEBI:29985"/>
        <dbReference type="ChEBI" id="CHEBI:58761"/>
        <dbReference type="ChEBI" id="CHEBI:537519"/>
        <dbReference type="EC" id="2.6.1.76"/>
    </reaction>
</comment>
<dbReference type="GO" id="GO:0008483">
    <property type="term" value="F:transaminase activity"/>
    <property type="evidence" value="ECO:0007669"/>
    <property type="project" value="UniProtKB-KW"/>
</dbReference>
<dbReference type="InterPro" id="IPR005814">
    <property type="entry name" value="Aminotrans_3"/>
</dbReference>
<gene>
    <name evidence="16" type="ORF">ACFSJD_32820</name>
</gene>
<evidence type="ECO:0000256" key="14">
    <source>
        <dbReference type="RuleBase" id="RU003560"/>
    </source>
</evidence>
<feature type="compositionally biased region" description="Polar residues" evidence="15">
    <location>
        <begin position="1"/>
        <end position="18"/>
    </location>
</feature>
<comment type="cofactor">
    <cofactor evidence="1">
        <name>pyridoxal 5'-phosphate</name>
        <dbReference type="ChEBI" id="CHEBI:597326"/>
    </cofactor>
</comment>
<comment type="function">
    <text evidence="2">Catalyzes reversively the conversion of L-aspartate beta-semialdehyde (ASA) to L-2,4-diaminobutyrate (DABA) by transamination with L-glutamate.</text>
</comment>
<dbReference type="Pfam" id="PF00202">
    <property type="entry name" value="Aminotran_3"/>
    <property type="match status" value="1"/>
</dbReference>
<dbReference type="InterPro" id="IPR004637">
    <property type="entry name" value="Dat"/>
</dbReference>
<dbReference type="InterPro" id="IPR015424">
    <property type="entry name" value="PyrdxlP-dep_Trfase"/>
</dbReference>
<dbReference type="NCBIfam" id="TIGR00709">
    <property type="entry name" value="dat"/>
    <property type="match status" value="1"/>
</dbReference>
<dbReference type="InterPro" id="IPR049704">
    <property type="entry name" value="Aminotrans_3_PPA_site"/>
</dbReference>
<dbReference type="InterPro" id="IPR015421">
    <property type="entry name" value="PyrdxlP-dep_Trfase_major"/>
</dbReference>
<keyword evidence="17" id="KW-1185">Reference proteome</keyword>
<evidence type="ECO:0000313" key="16">
    <source>
        <dbReference type="EMBL" id="MFD1522321.1"/>
    </source>
</evidence>
<comment type="caution">
    <text evidence="16">The sequence shown here is derived from an EMBL/GenBank/DDBJ whole genome shotgun (WGS) entry which is preliminary data.</text>
</comment>